<name>A0A820T4R7_9BILA</name>
<dbReference type="EMBL" id="CAJOAY010037637">
    <property type="protein sequence ID" value="CAF4465225.1"/>
    <property type="molecule type" value="Genomic_DNA"/>
</dbReference>
<sequence length="142" mass="16507">KQIISSLNEFSTQEGLVRVLFEIDAITSTNESKAFAIITQFTYLPVEQQVLFMLGSIFQLIDICLDSKNNLWIIKIVLVNIKKDYDETNLISCGHLLRQMKKLDDAEKYFSRLLKEIPEDHEDFSQCYQALGLICFQKTNYE</sequence>
<comment type="caution">
    <text evidence="1">The sequence shown here is derived from an EMBL/GenBank/DDBJ whole genome shotgun (WGS) entry which is preliminary data.</text>
</comment>
<accession>A0A820T4R7</accession>
<organism evidence="1 2">
    <name type="scientific">Adineta steineri</name>
    <dbReference type="NCBI Taxonomy" id="433720"/>
    <lineage>
        <taxon>Eukaryota</taxon>
        <taxon>Metazoa</taxon>
        <taxon>Spiralia</taxon>
        <taxon>Gnathifera</taxon>
        <taxon>Rotifera</taxon>
        <taxon>Eurotatoria</taxon>
        <taxon>Bdelloidea</taxon>
        <taxon>Adinetida</taxon>
        <taxon>Adinetidae</taxon>
        <taxon>Adineta</taxon>
    </lineage>
</organism>
<proteinExistence type="predicted"/>
<evidence type="ECO:0000313" key="1">
    <source>
        <dbReference type="EMBL" id="CAF4465225.1"/>
    </source>
</evidence>
<dbReference type="SUPFAM" id="SSF48452">
    <property type="entry name" value="TPR-like"/>
    <property type="match status" value="1"/>
</dbReference>
<feature type="non-terminal residue" evidence="1">
    <location>
        <position position="142"/>
    </location>
</feature>
<reference evidence="1" key="1">
    <citation type="submission" date="2021-02" db="EMBL/GenBank/DDBJ databases">
        <authorList>
            <person name="Nowell W R."/>
        </authorList>
    </citation>
    <scope>NUCLEOTIDE SEQUENCE</scope>
</reference>
<feature type="non-terminal residue" evidence="1">
    <location>
        <position position="1"/>
    </location>
</feature>
<dbReference type="Gene3D" id="1.25.40.10">
    <property type="entry name" value="Tetratricopeptide repeat domain"/>
    <property type="match status" value="1"/>
</dbReference>
<evidence type="ECO:0000313" key="2">
    <source>
        <dbReference type="Proteomes" id="UP000663881"/>
    </source>
</evidence>
<dbReference type="AlphaFoldDB" id="A0A820T4R7"/>
<gene>
    <name evidence="1" type="ORF">OKA104_LOCUS54927</name>
</gene>
<protein>
    <submittedName>
        <fullName evidence="1">Uncharacterized protein</fullName>
    </submittedName>
</protein>
<dbReference type="InterPro" id="IPR011990">
    <property type="entry name" value="TPR-like_helical_dom_sf"/>
</dbReference>
<dbReference type="Proteomes" id="UP000663881">
    <property type="component" value="Unassembled WGS sequence"/>
</dbReference>